<keyword evidence="4 9" id="KW-0255">Endonuclease</keyword>
<keyword evidence="12" id="KW-1185">Reference proteome</keyword>
<dbReference type="EC" id="3.1.-.-" evidence="9"/>
<keyword evidence="8 9" id="KW-0694">RNA-binding</keyword>
<comment type="subcellular location">
    <subcellularLocation>
        <location evidence="9">Cytoplasm</location>
    </subcellularLocation>
</comment>
<organism evidence="11 12">
    <name type="scientific">Candidatus Magnetominusculus xianensis</name>
    <dbReference type="NCBI Taxonomy" id="1748249"/>
    <lineage>
        <taxon>Bacteria</taxon>
        <taxon>Pseudomonadati</taxon>
        <taxon>Nitrospirota</taxon>
        <taxon>Nitrospiria</taxon>
        <taxon>Nitrospirales</taxon>
        <taxon>Nitrospiraceae</taxon>
        <taxon>Candidatus Magnetominusculus</taxon>
    </lineage>
</organism>
<dbReference type="InterPro" id="IPR030854">
    <property type="entry name" value="RNase_J_bac"/>
</dbReference>
<dbReference type="SUPFAM" id="SSF56281">
    <property type="entry name" value="Metallo-hydrolase/oxidoreductase"/>
    <property type="match status" value="1"/>
</dbReference>
<feature type="domain" description="Metallo-beta-lactamase" evidence="10">
    <location>
        <begin position="23"/>
        <end position="219"/>
    </location>
</feature>
<evidence type="ECO:0000259" key="10">
    <source>
        <dbReference type="SMART" id="SM00849"/>
    </source>
</evidence>
<dbReference type="EMBL" id="LNQR01000035">
    <property type="protein sequence ID" value="KWT90508.1"/>
    <property type="molecule type" value="Genomic_DNA"/>
</dbReference>
<evidence type="ECO:0000256" key="3">
    <source>
        <dbReference type="ARBA" id="ARBA00022723"/>
    </source>
</evidence>
<keyword evidence="9" id="KW-0698">rRNA processing</keyword>
<dbReference type="CDD" id="cd07714">
    <property type="entry name" value="RNaseJ_MBL-fold"/>
    <property type="match status" value="1"/>
</dbReference>
<dbReference type="InterPro" id="IPR042173">
    <property type="entry name" value="RNase_J_2"/>
</dbReference>
<keyword evidence="3" id="KW-0479">Metal-binding</keyword>
<keyword evidence="6" id="KW-0862">Zinc</keyword>
<dbReference type="Gene3D" id="3.60.15.10">
    <property type="entry name" value="Ribonuclease Z/Hydroxyacylglutathione hydrolase-like"/>
    <property type="match status" value="1"/>
</dbReference>
<evidence type="ECO:0000256" key="1">
    <source>
        <dbReference type="ARBA" id="ARBA00022490"/>
    </source>
</evidence>
<dbReference type="HAMAP" id="MF_01491">
    <property type="entry name" value="RNase_J_bact"/>
    <property type="match status" value="1"/>
</dbReference>
<sequence>MSQGNKLSDKVMIIPLGGVEEIGANMTLFETHNDMIIVDTGLMFPDDDLLGVDFVIPDYGYVIERKNKLRGIIITHGHEDHTGALPFLLRDLGTAVPVYGTSLTLGLIKDKIKEHNVKNINFVKIKPKDKAELGDFVVEFIRVTHSIADGVGLAITTPAGVIIHTGDFKFDSSPVDNELLDFGSFSEYGERGVLAMLSDSTNAEKPGFTPSEKIVKRAFHDIFSKAGGRIIIATFASNIHRIQQAIDVAAEFGKKIILCGRSIISNAKIAIDLGYLTMNGNSWLKVEQINSLAPNETVIITTGSQGEPMSVLTRIAMNEHKHIKVAPADTVIISARAIPGNERAVGRIINHLFRRGANVIYDKISEVHVSGHASQEELKLMINIVKPRYFIPIHGEYRHLVYHSKLAEGLGIPRQNIYILEDGCVLELSQTGASRINSVPAGRVSIEGKGFGDIGDMILKDRRRLAQDGFVIVVLTVNKETGRVEEGPEFITKGFIFEHNTGDMAKEAANIIYSIAANPDEGTHGDMNVLHAKILSALKKYIRNKTDKRPMIMPVIVPV</sequence>
<dbReference type="InterPro" id="IPR011108">
    <property type="entry name" value="RMMBL"/>
</dbReference>
<keyword evidence="1 9" id="KW-0963">Cytoplasm</keyword>
<dbReference type="Proteomes" id="UP000060487">
    <property type="component" value="Unassembled WGS sequence"/>
</dbReference>
<evidence type="ECO:0000256" key="2">
    <source>
        <dbReference type="ARBA" id="ARBA00022722"/>
    </source>
</evidence>
<name>A0ABR5SIW0_9BACT</name>
<comment type="function">
    <text evidence="9">An RNase that has 5'-3' exonuclease and possibly endonuclease activity. Involved in maturation of rRNA and in some organisms also mRNA maturation and/or decay.</text>
</comment>
<feature type="binding site" evidence="9">
    <location>
        <begin position="368"/>
        <end position="372"/>
    </location>
    <ligand>
        <name>substrate</name>
    </ligand>
</feature>
<dbReference type="InterPro" id="IPR004613">
    <property type="entry name" value="RNase_J"/>
</dbReference>
<dbReference type="InterPro" id="IPR055132">
    <property type="entry name" value="RNase_J_b_CASP"/>
</dbReference>
<protein>
    <recommendedName>
        <fullName evidence="9">Ribonuclease J</fullName>
        <shortName evidence="9">RNase J</shortName>
        <ecNumber evidence="9">3.1.-.-</ecNumber>
    </recommendedName>
</protein>
<evidence type="ECO:0000256" key="7">
    <source>
        <dbReference type="ARBA" id="ARBA00022839"/>
    </source>
</evidence>
<evidence type="ECO:0000256" key="6">
    <source>
        <dbReference type="ARBA" id="ARBA00022833"/>
    </source>
</evidence>
<dbReference type="InterPro" id="IPR036866">
    <property type="entry name" value="RibonucZ/Hydroxyglut_hydro"/>
</dbReference>
<proteinExistence type="inferred from homology"/>
<evidence type="ECO:0000256" key="5">
    <source>
        <dbReference type="ARBA" id="ARBA00022801"/>
    </source>
</evidence>
<dbReference type="NCBIfam" id="TIGR00649">
    <property type="entry name" value="MG423"/>
    <property type="match status" value="1"/>
</dbReference>
<keyword evidence="7 9" id="KW-0269">Exonuclease</keyword>
<comment type="subunit">
    <text evidence="9">Homodimer, may be a subunit of the RNA degradosome.</text>
</comment>
<dbReference type="Gene3D" id="3.10.20.580">
    <property type="match status" value="1"/>
</dbReference>
<dbReference type="InterPro" id="IPR001587">
    <property type="entry name" value="RNase_J_CS"/>
</dbReference>
<dbReference type="SMART" id="SM00849">
    <property type="entry name" value="Lactamase_B"/>
    <property type="match status" value="1"/>
</dbReference>
<dbReference type="Pfam" id="PF22505">
    <property type="entry name" value="RNase_J_b_CASP"/>
    <property type="match status" value="1"/>
</dbReference>
<evidence type="ECO:0000256" key="9">
    <source>
        <dbReference type="HAMAP-Rule" id="MF_01491"/>
    </source>
</evidence>
<evidence type="ECO:0000313" key="12">
    <source>
        <dbReference type="Proteomes" id="UP000060487"/>
    </source>
</evidence>
<keyword evidence="2 9" id="KW-0540">Nuclease</keyword>
<evidence type="ECO:0000256" key="4">
    <source>
        <dbReference type="ARBA" id="ARBA00022759"/>
    </source>
</evidence>
<dbReference type="PROSITE" id="PS01292">
    <property type="entry name" value="UPF0036"/>
    <property type="match status" value="1"/>
</dbReference>
<dbReference type="Pfam" id="PF12706">
    <property type="entry name" value="Lactamase_B_2"/>
    <property type="match status" value="1"/>
</dbReference>
<evidence type="ECO:0000256" key="8">
    <source>
        <dbReference type="ARBA" id="ARBA00022884"/>
    </source>
</evidence>
<dbReference type="PANTHER" id="PTHR43694:SF1">
    <property type="entry name" value="RIBONUCLEASE J"/>
    <property type="match status" value="1"/>
</dbReference>
<dbReference type="GO" id="GO:0016787">
    <property type="term" value="F:hydrolase activity"/>
    <property type="evidence" value="ECO:0007669"/>
    <property type="project" value="UniProtKB-KW"/>
</dbReference>
<dbReference type="PIRSF" id="PIRSF004803">
    <property type="entry name" value="RnjA"/>
    <property type="match status" value="1"/>
</dbReference>
<dbReference type="PANTHER" id="PTHR43694">
    <property type="entry name" value="RIBONUCLEASE J"/>
    <property type="match status" value="1"/>
</dbReference>
<dbReference type="InterPro" id="IPR001279">
    <property type="entry name" value="Metallo-B-lactamas"/>
</dbReference>
<gene>
    <name evidence="11" type="primary">rnjA</name>
    <name evidence="9" type="synonym">rnj</name>
    <name evidence="11" type="ORF">ASN18_1101</name>
</gene>
<accession>A0ABR5SIW0</accession>
<reference evidence="11 12" key="1">
    <citation type="submission" date="2015-11" db="EMBL/GenBank/DDBJ databases">
        <authorList>
            <person name="Lin W."/>
        </authorList>
    </citation>
    <scope>NUCLEOTIDE SEQUENCE [LARGE SCALE GENOMIC DNA]</scope>
    <source>
        <strain evidence="11 12">HCH-1</strain>
    </source>
</reference>
<dbReference type="Pfam" id="PF07521">
    <property type="entry name" value="RMMBL"/>
    <property type="match status" value="1"/>
</dbReference>
<dbReference type="Pfam" id="PF17770">
    <property type="entry name" value="RNase_J_C"/>
    <property type="match status" value="1"/>
</dbReference>
<comment type="caution">
    <text evidence="11">The sequence shown here is derived from an EMBL/GenBank/DDBJ whole genome shotgun (WGS) entry which is preliminary data.</text>
</comment>
<keyword evidence="5 9" id="KW-0378">Hydrolase</keyword>
<comment type="similarity">
    <text evidence="9">Belongs to the metallo-beta-lactamase superfamily. RNA-metabolizing metallo-beta-lactamase-like family. Bacterial RNase J subfamily.</text>
</comment>
<evidence type="ECO:0000313" key="11">
    <source>
        <dbReference type="EMBL" id="KWT90508.1"/>
    </source>
</evidence>
<dbReference type="InterPro" id="IPR041636">
    <property type="entry name" value="RNase_J_C"/>
</dbReference>
<dbReference type="Gene3D" id="3.40.50.10710">
    <property type="entry name" value="Metallo-hydrolase/oxidoreductase"/>
    <property type="match status" value="1"/>
</dbReference>